<dbReference type="Proteomes" id="UP001276840">
    <property type="component" value="Unassembled WGS sequence"/>
</dbReference>
<gene>
    <name evidence="1" type="ORF">RFM68_17260</name>
</gene>
<protein>
    <submittedName>
        <fullName evidence="1">OsmC family protein</fullName>
        <ecNumber evidence="1">1.11.1.29</ecNumber>
    </submittedName>
</protein>
<dbReference type="Pfam" id="PF02566">
    <property type="entry name" value="OsmC"/>
    <property type="match status" value="1"/>
</dbReference>
<dbReference type="InterPro" id="IPR036102">
    <property type="entry name" value="OsmC/Ohrsf"/>
</dbReference>
<accession>A0ABU4ZLK1</accession>
<keyword evidence="2" id="KW-1185">Reference proteome</keyword>
<dbReference type="PANTHER" id="PTHR42830:SF1">
    <property type="entry name" value="OSMOTICALLY INDUCIBLE FAMILY PROTEIN"/>
    <property type="match status" value="1"/>
</dbReference>
<dbReference type="NCBIfam" id="TIGR03562">
    <property type="entry name" value="osmo_induc_OsmC"/>
    <property type="match status" value="1"/>
</dbReference>
<dbReference type="InterPro" id="IPR003718">
    <property type="entry name" value="OsmC/Ohr_fam"/>
</dbReference>
<keyword evidence="1" id="KW-0575">Peroxidase</keyword>
<dbReference type="SUPFAM" id="SSF82784">
    <property type="entry name" value="OsmC-like"/>
    <property type="match status" value="1"/>
</dbReference>
<dbReference type="RefSeq" id="WP_320234210.1">
    <property type="nucleotide sequence ID" value="NZ_JAVIJF010000012.1"/>
</dbReference>
<reference evidence="1 2" key="1">
    <citation type="submission" date="2023-08" db="EMBL/GenBank/DDBJ databases">
        <title>Implementing the SeqCode for naming new Mesorhizobium species isolated from Vachellia karroo root nodules.</title>
        <authorList>
            <person name="Van Lill M."/>
        </authorList>
    </citation>
    <scope>NUCLEOTIDE SEQUENCE [LARGE SCALE GENOMIC DNA]</scope>
    <source>
        <strain evidence="1 2">MSK 1335</strain>
    </source>
</reference>
<dbReference type="EMBL" id="JAVIJF010000012">
    <property type="protein sequence ID" value="MDX8526253.1"/>
    <property type="molecule type" value="Genomic_DNA"/>
</dbReference>
<keyword evidence="1" id="KW-0560">Oxidoreductase</keyword>
<dbReference type="GO" id="GO:0004601">
    <property type="term" value="F:peroxidase activity"/>
    <property type="evidence" value="ECO:0007669"/>
    <property type="project" value="UniProtKB-KW"/>
</dbReference>
<dbReference type="PANTHER" id="PTHR42830">
    <property type="entry name" value="OSMOTICALLY INDUCIBLE FAMILY PROTEIN"/>
    <property type="match status" value="1"/>
</dbReference>
<comment type="caution">
    <text evidence="1">The sequence shown here is derived from an EMBL/GenBank/DDBJ whole genome shotgun (WGS) entry which is preliminary data.</text>
</comment>
<dbReference type="InterPro" id="IPR052707">
    <property type="entry name" value="OsmC_Ohr_Peroxiredoxin"/>
</dbReference>
<name>A0ABU4ZLK1_9HYPH</name>
<evidence type="ECO:0000313" key="2">
    <source>
        <dbReference type="Proteomes" id="UP001276840"/>
    </source>
</evidence>
<evidence type="ECO:0000313" key="1">
    <source>
        <dbReference type="EMBL" id="MDX8526253.1"/>
    </source>
</evidence>
<dbReference type="EC" id="1.11.1.29" evidence="1"/>
<dbReference type="InterPro" id="IPR019904">
    <property type="entry name" value="Peroxiredoxin_OsmC"/>
</dbReference>
<sequence>MTIREASAHWQGTLKEGAGRLRLGSGVFEGAYSFPSRFENGPGTNPEELIAAAHAGCFSMALTAILGGEGHTASSIHTIAKVHLGATTAGPTITRIELETEASAAGTSAGDFERLAHRAKAACLVSRALAGVATITLKASLVDQ</sequence>
<proteinExistence type="predicted"/>
<organism evidence="1 2">
    <name type="scientific">Mesorhizobium montanum</name>
    <dbReference type="NCBI Taxonomy" id="3072323"/>
    <lineage>
        <taxon>Bacteria</taxon>
        <taxon>Pseudomonadati</taxon>
        <taxon>Pseudomonadota</taxon>
        <taxon>Alphaproteobacteria</taxon>
        <taxon>Hyphomicrobiales</taxon>
        <taxon>Phyllobacteriaceae</taxon>
        <taxon>Mesorhizobium</taxon>
    </lineage>
</organism>
<dbReference type="Gene3D" id="3.30.300.20">
    <property type="match status" value="1"/>
</dbReference>
<dbReference type="InterPro" id="IPR015946">
    <property type="entry name" value="KH_dom-like_a/b"/>
</dbReference>